<reference evidence="2 3" key="1">
    <citation type="journal article" date="2016" name="Mol. Biol. Evol.">
        <title>Comparative Genomics of Early-Diverging Mushroom-Forming Fungi Provides Insights into the Origins of Lignocellulose Decay Capabilities.</title>
        <authorList>
            <person name="Nagy L.G."/>
            <person name="Riley R."/>
            <person name="Tritt A."/>
            <person name="Adam C."/>
            <person name="Daum C."/>
            <person name="Floudas D."/>
            <person name="Sun H."/>
            <person name="Yadav J.S."/>
            <person name="Pangilinan J."/>
            <person name="Larsson K.H."/>
            <person name="Matsuura K."/>
            <person name="Barry K."/>
            <person name="Labutti K."/>
            <person name="Kuo R."/>
            <person name="Ohm R.A."/>
            <person name="Bhattacharya S.S."/>
            <person name="Shirouzu T."/>
            <person name="Yoshinaga Y."/>
            <person name="Martin F.M."/>
            <person name="Grigoriev I.V."/>
            <person name="Hibbett D.S."/>
        </authorList>
    </citation>
    <scope>NUCLEOTIDE SEQUENCE [LARGE SCALE GENOMIC DNA]</scope>
    <source>
        <strain evidence="2 3">HHB10207 ss-3</strain>
    </source>
</reference>
<gene>
    <name evidence="2" type="ORF">SISSUDRAFT_301362</name>
</gene>
<dbReference type="Proteomes" id="UP000076798">
    <property type="component" value="Unassembled WGS sequence"/>
</dbReference>
<protein>
    <submittedName>
        <fullName evidence="2">Uncharacterized protein</fullName>
    </submittedName>
</protein>
<feature type="region of interest" description="Disordered" evidence="1">
    <location>
        <begin position="136"/>
        <end position="161"/>
    </location>
</feature>
<sequence length="271" mass="30972">MSGIRRAESRGPSFKNPRHFSRPSDRPKGQFCNQCMPSVDAKYYSMTRVEAAKHEGTASHLANVSLTSDWVINTDETAWGPPDLSTVQKLLLEISYPAYYNLWDLKTRVSSWRRSMEVAERGEEWKMELEFEDIPEDQRESRGWGDDAGWGSGTADDDGREAKVEIEVEGRGWGDGGGWADEGQGWGWDSPHSETSDDKSEFVLLSRIAMPKRIVFLSDDLSESLRSFLQSCADACHMDKQRRRDMRNFLKLSTAEKVRRIEDLAWMIHGR</sequence>
<dbReference type="AlphaFoldDB" id="A0A166G5D5"/>
<feature type="region of interest" description="Disordered" evidence="1">
    <location>
        <begin position="1"/>
        <end position="31"/>
    </location>
</feature>
<dbReference type="EMBL" id="KV428022">
    <property type="protein sequence ID" value="KZT41323.1"/>
    <property type="molecule type" value="Genomic_DNA"/>
</dbReference>
<feature type="compositionally biased region" description="Basic and acidic residues" evidence="1">
    <location>
        <begin position="136"/>
        <end position="145"/>
    </location>
</feature>
<evidence type="ECO:0000256" key="1">
    <source>
        <dbReference type="SAM" id="MobiDB-lite"/>
    </source>
</evidence>
<evidence type="ECO:0000313" key="2">
    <source>
        <dbReference type="EMBL" id="KZT41323.1"/>
    </source>
</evidence>
<name>A0A166G5D5_9AGAM</name>
<proteinExistence type="predicted"/>
<dbReference type="STRING" id="1314776.A0A166G5D5"/>
<evidence type="ECO:0000313" key="3">
    <source>
        <dbReference type="Proteomes" id="UP000076798"/>
    </source>
</evidence>
<accession>A0A166G5D5</accession>
<organism evidence="2 3">
    <name type="scientific">Sistotremastrum suecicum HHB10207 ss-3</name>
    <dbReference type="NCBI Taxonomy" id="1314776"/>
    <lineage>
        <taxon>Eukaryota</taxon>
        <taxon>Fungi</taxon>
        <taxon>Dikarya</taxon>
        <taxon>Basidiomycota</taxon>
        <taxon>Agaricomycotina</taxon>
        <taxon>Agaricomycetes</taxon>
        <taxon>Sistotremastrales</taxon>
        <taxon>Sistotremastraceae</taxon>
        <taxon>Sistotremastrum</taxon>
    </lineage>
</organism>
<keyword evidence="3" id="KW-1185">Reference proteome</keyword>